<keyword evidence="2" id="KW-0328">Glycosyltransferase</keyword>
<name>A0A6N3GKP0_9FIRM</name>
<feature type="transmembrane region" description="Helical" evidence="7">
    <location>
        <begin position="267"/>
        <end position="292"/>
    </location>
</feature>
<evidence type="ECO:0000256" key="6">
    <source>
        <dbReference type="ARBA" id="ARBA00023136"/>
    </source>
</evidence>
<dbReference type="CDD" id="cd04187">
    <property type="entry name" value="DPM1_like_bac"/>
    <property type="match status" value="1"/>
</dbReference>
<evidence type="ECO:0000256" key="2">
    <source>
        <dbReference type="ARBA" id="ARBA00022676"/>
    </source>
</evidence>
<keyword evidence="4 7" id="KW-0812">Transmembrane</keyword>
<dbReference type="SUPFAM" id="SSF53448">
    <property type="entry name" value="Nucleotide-diphospho-sugar transferases"/>
    <property type="match status" value="1"/>
</dbReference>
<dbReference type="InterPro" id="IPR029044">
    <property type="entry name" value="Nucleotide-diphossugar_trans"/>
</dbReference>
<dbReference type="InterPro" id="IPR001173">
    <property type="entry name" value="Glyco_trans_2-like"/>
</dbReference>
<keyword evidence="6 7" id="KW-0472">Membrane</keyword>
<dbReference type="PANTHER" id="PTHR48090">
    <property type="entry name" value="UNDECAPRENYL-PHOSPHATE 4-DEOXY-4-FORMAMIDO-L-ARABINOSE TRANSFERASE-RELATED"/>
    <property type="match status" value="1"/>
</dbReference>
<evidence type="ECO:0000259" key="8">
    <source>
        <dbReference type="Pfam" id="PF00535"/>
    </source>
</evidence>
<reference evidence="9" key="1">
    <citation type="submission" date="2019-11" db="EMBL/GenBank/DDBJ databases">
        <authorList>
            <person name="Feng L."/>
        </authorList>
    </citation>
    <scope>NUCLEOTIDE SEQUENCE</scope>
    <source>
        <strain evidence="9">ChathewayiLFYP18</strain>
    </source>
</reference>
<evidence type="ECO:0000256" key="3">
    <source>
        <dbReference type="ARBA" id="ARBA00022679"/>
    </source>
</evidence>
<dbReference type="EMBL" id="CACRUH010000065">
    <property type="protein sequence ID" value="VYU64895.1"/>
    <property type="molecule type" value="Genomic_DNA"/>
</dbReference>
<keyword evidence="5 7" id="KW-1133">Transmembrane helix</keyword>
<dbReference type="GO" id="GO:0016757">
    <property type="term" value="F:glycosyltransferase activity"/>
    <property type="evidence" value="ECO:0007669"/>
    <property type="project" value="UniProtKB-KW"/>
</dbReference>
<dbReference type="Gene3D" id="3.90.550.10">
    <property type="entry name" value="Spore Coat Polysaccharide Biosynthesis Protein SpsA, Chain A"/>
    <property type="match status" value="1"/>
</dbReference>
<dbReference type="Pfam" id="PF00535">
    <property type="entry name" value="Glycos_transf_2"/>
    <property type="match status" value="1"/>
</dbReference>
<proteinExistence type="predicted"/>
<evidence type="ECO:0000256" key="1">
    <source>
        <dbReference type="ARBA" id="ARBA00004141"/>
    </source>
</evidence>
<dbReference type="GO" id="GO:0005886">
    <property type="term" value="C:plasma membrane"/>
    <property type="evidence" value="ECO:0007669"/>
    <property type="project" value="TreeGrafter"/>
</dbReference>
<feature type="domain" description="Glycosyltransferase 2-like" evidence="8">
    <location>
        <begin position="6"/>
        <end position="140"/>
    </location>
</feature>
<keyword evidence="3" id="KW-0808">Transferase</keyword>
<protein>
    <recommendedName>
        <fullName evidence="8">Glycosyltransferase 2-like domain-containing protein</fullName>
    </recommendedName>
</protein>
<comment type="subcellular location">
    <subcellularLocation>
        <location evidence="1">Membrane</location>
        <topology evidence="1">Multi-pass membrane protein</topology>
    </subcellularLocation>
</comment>
<evidence type="ECO:0000256" key="4">
    <source>
        <dbReference type="ARBA" id="ARBA00022692"/>
    </source>
</evidence>
<dbReference type="PANTHER" id="PTHR48090:SF1">
    <property type="entry name" value="PROPHAGE BACTOPRENOL GLUCOSYL TRANSFERASE HOMOLOG"/>
    <property type="match status" value="1"/>
</dbReference>
<organism evidence="9">
    <name type="scientific">Hungatella hathewayi</name>
    <dbReference type="NCBI Taxonomy" id="154046"/>
    <lineage>
        <taxon>Bacteria</taxon>
        <taxon>Bacillati</taxon>
        <taxon>Bacillota</taxon>
        <taxon>Clostridia</taxon>
        <taxon>Lachnospirales</taxon>
        <taxon>Lachnospiraceae</taxon>
        <taxon>Hungatella</taxon>
    </lineage>
</organism>
<sequence>MEKKLSVVVSCYNEELALRQFYAETSKVLKSLSWDYELIFVNDGSQDGSIEILKELAAGDEKVKVVDFSRNFGHEAAMIAGMDYSSGDGIVCMDADLQHPPECLPGIIAKLDEGYDVINMVRTKNESAGWFKNFAGAAFYRLINILSDVKFEPNASDFFAVSKKAAKVLKTNYREKVRFLRGYVQNIGFRRTTIEYEARNRVAGESKYSIKKLITFSMNTIMCFSNLPLKLGIYAGGFAGVLGIIMMIYTIWSWAEVGTPSGYATTIVLICFMFAILFLIVGIIGNYIAILFAELKDRPIYIVGETKNFPDEKE</sequence>
<feature type="transmembrane region" description="Helical" evidence="7">
    <location>
        <begin position="231"/>
        <end position="255"/>
    </location>
</feature>
<accession>A0A6N3GKP0</accession>
<evidence type="ECO:0000313" key="9">
    <source>
        <dbReference type="EMBL" id="VYU64895.1"/>
    </source>
</evidence>
<dbReference type="AlphaFoldDB" id="A0A6N3GKP0"/>
<gene>
    <name evidence="9" type="ORF">CHLFYP18_01880</name>
</gene>
<dbReference type="InterPro" id="IPR050256">
    <property type="entry name" value="Glycosyltransferase_2"/>
</dbReference>
<dbReference type="RefSeq" id="WP_002604783.1">
    <property type="nucleotide sequence ID" value="NZ_CACRUH010000065.1"/>
</dbReference>
<evidence type="ECO:0000256" key="5">
    <source>
        <dbReference type="ARBA" id="ARBA00022989"/>
    </source>
</evidence>
<evidence type="ECO:0000256" key="7">
    <source>
        <dbReference type="SAM" id="Phobius"/>
    </source>
</evidence>